<evidence type="ECO:0000313" key="2">
    <source>
        <dbReference type="Proteomes" id="UP000035680"/>
    </source>
</evidence>
<accession>A0A0K0FBV8</accession>
<dbReference type="Proteomes" id="UP000035680">
    <property type="component" value="Unassembled WGS sequence"/>
</dbReference>
<sequence length="76" mass="8991">MFELTDTQHVIMSLILHLIGINFGIWCWYLFPKNPHRQINRCANRVEVKLNKNVESRNLIILNPLSKEAINNRYQG</sequence>
<protein>
    <submittedName>
        <fullName evidence="3">Transcriptional regulator</fullName>
    </submittedName>
</protein>
<keyword evidence="1" id="KW-0472">Membrane</keyword>
<proteinExistence type="predicted"/>
<name>A0A0K0FBV8_STRVS</name>
<organism evidence="2 3">
    <name type="scientific">Strongyloides venezuelensis</name>
    <name type="common">Threadworm</name>
    <dbReference type="NCBI Taxonomy" id="75913"/>
    <lineage>
        <taxon>Eukaryota</taxon>
        <taxon>Metazoa</taxon>
        <taxon>Ecdysozoa</taxon>
        <taxon>Nematoda</taxon>
        <taxon>Chromadorea</taxon>
        <taxon>Rhabditida</taxon>
        <taxon>Tylenchina</taxon>
        <taxon>Panagrolaimomorpha</taxon>
        <taxon>Strongyloidoidea</taxon>
        <taxon>Strongyloididae</taxon>
        <taxon>Strongyloides</taxon>
    </lineage>
</organism>
<keyword evidence="1" id="KW-1133">Transmembrane helix</keyword>
<evidence type="ECO:0000313" key="3">
    <source>
        <dbReference type="WBParaSite" id="SVE_0632200.1"/>
    </source>
</evidence>
<reference evidence="2" key="1">
    <citation type="submission" date="2014-07" db="EMBL/GenBank/DDBJ databases">
        <authorList>
            <person name="Martin A.A"/>
            <person name="De Silva N."/>
        </authorList>
    </citation>
    <scope>NUCLEOTIDE SEQUENCE</scope>
</reference>
<dbReference type="AlphaFoldDB" id="A0A0K0FBV8"/>
<keyword evidence="2" id="KW-1185">Reference proteome</keyword>
<evidence type="ECO:0000256" key="1">
    <source>
        <dbReference type="SAM" id="Phobius"/>
    </source>
</evidence>
<keyword evidence="1" id="KW-0812">Transmembrane</keyword>
<feature type="transmembrane region" description="Helical" evidence="1">
    <location>
        <begin position="12"/>
        <end position="31"/>
    </location>
</feature>
<dbReference type="WBParaSite" id="SVE_0632200.1">
    <property type="protein sequence ID" value="SVE_0632200.1"/>
    <property type="gene ID" value="SVE_0632200"/>
</dbReference>
<reference evidence="3" key="2">
    <citation type="submission" date="2015-08" db="UniProtKB">
        <authorList>
            <consortium name="WormBaseParasite"/>
        </authorList>
    </citation>
    <scope>IDENTIFICATION</scope>
</reference>